<evidence type="ECO:0000256" key="4">
    <source>
        <dbReference type="ARBA" id="ARBA00022989"/>
    </source>
</evidence>
<evidence type="ECO:0000256" key="8">
    <source>
        <dbReference type="RuleBase" id="RU363108"/>
    </source>
</evidence>
<keyword evidence="2 8" id="KW-1003">Cell membrane</keyword>
<feature type="transmembrane region" description="Helical" evidence="8">
    <location>
        <begin position="377"/>
        <end position="396"/>
    </location>
</feature>
<evidence type="ECO:0000313" key="10">
    <source>
        <dbReference type="RefSeq" id="XP_025417366.1"/>
    </source>
</evidence>
<evidence type="ECO:0000313" key="9">
    <source>
        <dbReference type="Proteomes" id="UP000694846"/>
    </source>
</evidence>
<dbReference type="GO" id="GO:0043025">
    <property type="term" value="C:neuronal cell body"/>
    <property type="evidence" value="ECO:0007669"/>
    <property type="project" value="TreeGrafter"/>
</dbReference>
<sequence>MADAAVDSTTTGASTAAAGTGALTWPVTAFWNACGVFLADLSYNRFSPWFSAVLLASGVLNIVITPWSLCALDGWCEDVMSTTYRQLYTRLVAFTSLMSRASIMYKVYRHMAEYRWRQEGYERKWPLSGVCWRQNLAYATFVVTTCLMLMIPINMLRLYLFYMYEVNNDNMLLLFFFNMYLQNWSMCCMETHFALLCFRVYLHLRSINDELLAVRTDIMVSNRYPVALRSMRPSAMSRCRRSWRRRRFAADEDHYHHRRHQHHDYHHQHHRAGGDDHCDVGGRRGGEPVANSVKRGAVANLSFLQDPLGCPLETTIEMLRVRHGLMRESIDYLNNIFGCQLTLSLVALCVMMLFDIYNEAFHAGGSTGGIGSPSRFIYFWVLQYMFRFFVIIMTAHSTTQEGYKSKTLVTEINNRYLNSNTKYELQLFLKQMNHHSIDITACDCFTLNSHLVASAIAVGTTYLFVLIQFHEDIS</sequence>
<evidence type="ECO:0000256" key="1">
    <source>
        <dbReference type="ARBA" id="ARBA00004651"/>
    </source>
</evidence>
<dbReference type="InterPro" id="IPR013604">
    <property type="entry name" value="7TM_chemorcpt"/>
</dbReference>
<evidence type="ECO:0000256" key="3">
    <source>
        <dbReference type="ARBA" id="ARBA00022692"/>
    </source>
</evidence>
<keyword evidence="3 8" id="KW-0812">Transmembrane</keyword>
<feature type="transmembrane region" description="Helical" evidence="8">
    <location>
        <begin position="87"/>
        <end position="108"/>
    </location>
</feature>
<dbReference type="GO" id="GO:0030425">
    <property type="term" value="C:dendrite"/>
    <property type="evidence" value="ECO:0007669"/>
    <property type="project" value="TreeGrafter"/>
</dbReference>
<dbReference type="GO" id="GO:0050909">
    <property type="term" value="P:sensory perception of taste"/>
    <property type="evidence" value="ECO:0007669"/>
    <property type="project" value="InterPro"/>
</dbReference>
<comment type="similarity">
    <text evidence="8">Belongs to the insect chemoreceptor superfamily. Gustatory receptor (GR) family.</text>
</comment>
<comment type="subcellular location">
    <subcellularLocation>
        <location evidence="1 8">Cell membrane</location>
        <topology evidence="1 8">Multi-pass membrane protein</topology>
    </subcellularLocation>
</comment>
<feature type="transmembrane region" description="Helical" evidence="8">
    <location>
        <begin position="46"/>
        <end position="67"/>
    </location>
</feature>
<feature type="transmembrane region" description="Helical" evidence="8">
    <location>
        <begin position="16"/>
        <end position="39"/>
    </location>
</feature>
<feature type="transmembrane region" description="Helical" evidence="8">
    <location>
        <begin position="180"/>
        <end position="202"/>
    </location>
</feature>
<dbReference type="PANTHER" id="PTHR21143">
    <property type="entry name" value="INVERTEBRATE GUSTATORY RECEPTOR"/>
    <property type="match status" value="1"/>
</dbReference>
<dbReference type="GO" id="GO:0007165">
    <property type="term" value="P:signal transduction"/>
    <property type="evidence" value="ECO:0007669"/>
    <property type="project" value="UniProtKB-KW"/>
</dbReference>
<keyword evidence="6 8" id="KW-0675">Receptor</keyword>
<dbReference type="Pfam" id="PF08395">
    <property type="entry name" value="7tm_7"/>
    <property type="match status" value="1"/>
</dbReference>
<accession>A0A8B8G450</accession>
<keyword evidence="5 8" id="KW-0472">Membrane</keyword>
<dbReference type="OrthoDB" id="6366728at2759"/>
<name>A0A8B8G450_9HEMI</name>
<protein>
    <recommendedName>
        <fullName evidence="8">Gustatory receptor</fullName>
    </recommendedName>
</protein>
<keyword evidence="9" id="KW-1185">Reference proteome</keyword>
<dbReference type="AlphaFoldDB" id="A0A8B8G450"/>
<reference evidence="10" key="1">
    <citation type="submission" date="2025-08" db="UniProtKB">
        <authorList>
            <consortium name="RefSeq"/>
        </authorList>
    </citation>
    <scope>IDENTIFICATION</scope>
    <source>
        <tissue evidence="10">Whole body</tissue>
    </source>
</reference>
<proteinExistence type="inferred from homology"/>
<dbReference type="GO" id="GO:0007635">
    <property type="term" value="P:chemosensory behavior"/>
    <property type="evidence" value="ECO:0007669"/>
    <property type="project" value="TreeGrafter"/>
</dbReference>
<dbReference type="Proteomes" id="UP000694846">
    <property type="component" value="Unplaced"/>
</dbReference>
<evidence type="ECO:0000256" key="6">
    <source>
        <dbReference type="ARBA" id="ARBA00023170"/>
    </source>
</evidence>
<keyword evidence="4 8" id="KW-1133">Transmembrane helix</keyword>
<evidence type="ECO:0000256" key="7">
    <source>
        <dbReference type="ARBA" id="ARBA00023224"/>
    </source>
</evidence>
<evidence type="ECO:0000256" key="5">
    <source>
        <dbReference type="ARBA" id="ARBA00023136"/>
    </source>
</evidence>
<dbReference type="RefSeq" id="XP_025417366.1">
    <property type="nucleotide sequence ID" value="XM_025561581.1"/>
</dbReference>
<gene>
    <name evidence="10" type="primary">LOC112688415</name>
</gene>
<dbReference type="PANTHER" id="PTHR21143:SF133">
    <property type="entry name" value="GUSTATORY AND PHEROMONE RECEPTOR 32A-RELATED"/>
    <property type="match status" value="1"/>
</dbReference>
<dbReference type="GeneID" id="112688415"/>
<dbReference type="GO" id="GO:0008049">
    <property type="term" value="P:male courtship behavior"/>
    <property type="evidence" value="ECO:0007669"/>
    <property type="project" value="TreeGrafter"/>
</dbReference>
<comment type="function">
    <text evidence="8">Gustatory receptor which mediates acceptance or avoidance behavior, depending on its substrates.</text>
</comment>
<dbReference type="GO" id="GO:0005886">
    <property type="term" value="C:plasma membrane"/>
    <property type="evidence" value="ECO:0007669"/>
    <property type="project" value="UniProtKB-SubCell"/>
</dbReference>
<dbReference type="GO" id="GO:0030424">
    <property type="term" value="C:axon"/>
    <property type="evidence" value="ECO:0007669"/>
    <property type="project" value="TreeGrafter"/>
</dbReference>
<feature type="transmembrane region" description="Helical" evidence="8">
    <location>
        <begin position="332"/>
        <end position="357"/>
    </location>
</feature>
<organism evidence="9 10">
    <name type="scientific">Sipha flava</name>
    <name type="common">yellow sugarcane aphid</name>
    <dbReference type="NCBI Taxonomy" id="143950"/>
    <lineage>
        <taxon>Eukaryota</taxon>
        <taxon>Metazoa</taxon>
        <taxon>Ecdysozoa</taxon>
        <taxon>Arthropoda</taxon>
        <taxon>Hexapoda</taxon>
        <taxon>Insecta</taxon>
        <taxon>Pterygota</taxon>
        <taxon>Neoptera</taxon>
        <taxon>Paraneoptera</taxon>
        <taxon>Hemiptera</taxon>
        <taxon>Sternorrhyncha</taxon>
        <taxon>Aphidomorpha</taxon>
        <taxon>Aphidoidea</taxon>
        <taxon>Aphididae</taxon>
        <taxon>Sipha</taxon>
    </lineage>
</organism>
<feature type="transmembrane region" description="Helical" evidence="8">
    <location>
        <begin position="136"/>
        <end position="160"/>
    </location>
</feature>
<keyword evidence="7 8" id="KW-0807">Transducer</keyword>
<evidence type="ECO:0000256" key="2">
    <source>
        <dbReference type="ARBA" id="ARBA00022475"/>
    </source>
</evidence>